<dbReference type="GO" id="GO:0046872">
    <property type="term" value="F:metal ion binding"/>
    <property type="evidence" value="ECO:0007669"/>
    <property type="project" value="UniProtKB-KW"/>
</dbReference>
<dbReference type="OrthoDB" id="9812532at2"/>
<evidence type="ECO:0000256" key="2">
    <source>
        <dbReference type="ARBA" id="ARBA00016549"/>
    </source>
</evidence>
<gene>
    <name evidence="6" type="primary">proA_2</name>
    <name evidence="6" type="ORF">BOA8489_02498</name>
</gene>
<evidence type="ECO:0000256" key="3">
    <source>
        <dbReference type="ARBA" id="ARBA00029596"/>
    </source>
</evidence>
<keyword evidence="7" id="KW-1185">Reference proteome</keyword>
<proteinExistence type="predicted"/>
<comment type="cofactor">
    <cofactor evidence="1">
        <name>a divalent metal cation</name>
        <dbReference type="ChEBI" id="CHEBI:60240"/>
    </cofactor>
</comment>
<evidence type="ECO:0000256" key="1">
    <source>
        <dbReference type="ARBA" id="ARBA00001968"/>
    </source>
</evidence>
<comment type="cofactor">
    <cofactor evidence="5">
        <name>Mg(2+)</name>
        <dbReference type="ChEBI" id="CHEBI:18420"/>
    </cofactor>
</comment>
<organism evidence="6 7">
    <name type="scientific">Boseongicola aestuarii</name>
    <dbReference type="NCBI Taxonomy" id="1470561"/>
    <lineage>
        <taxon>Bacteria</taxon>
        <taxon>Pseudomonadati</taxon>
        <taxon>Pseudomonadota</taxon>
        <taxon>Alphaproteobacteria</taxon>
        <taxon>Rhodobacterales</taxon>
        <taxon>Paracoccaceae</taxon>
        <taxon>Boseongicola</taxon>
    </lineage>
</organism>
<sequence>MYEDPPLLTIKRTHRRPSDAQIKAFSGVPTAVVSDAMDGHGALLGHIRHLDAALPSSVCGPALTVWTGAADLLALHAVKRIATPGDVLVHGFDAHQGCAAFGDSLGGMMKNAGVAAIITDGPVRDVTGLIALQMPVWCTGSISSTPFENGPGTAGLPVNIGGQHVETGDMIVADRDGVVVVPFDQIDAVARRAAHIMTLEADGERAVKDGLVMPQSYEDLLDSDRVKWID</sequence>
<evidence type="ECO:0000313" key="6">
    <source>
        <dbReference type="EMBL" id="SMX24374.1"/>
    </source>
</evidence>
<feature type="binding site" evidence="5">
    <location>
        <position position="124"/>
    </location>
    <ligand>
        <name>Mg(2+)</name>
        <dbReference type="ChEBI" id="CHEBI:18420"/>
    </ligand>
</feature>
<dbReference type="InterPro" id="IPR036704">
    <property type="entry name" value="RraA/RraA-like_sf"/>
</dbReference>
<evidence type="ECO:0000256" key="4">
    <source>
        <dbReference type="ARBA" id="ARBA00030169"/>
    </source>
</evidence>
<dbReference type="CDD" id="cd16841">
    <property type="entry name" value="RraA_family"/>
    <property type="match status" value="1"/>
</dbReference>
<dbReference type="SUPFAM" id="SSF89562">
    <property type="entry name" value="RraA-like"/>
    <property type="match status" value="1"/>
</dbReference>
<keyword evidence="5" id="KW-0479">Metal-binding</keyword>
<keyword evidence="5" id="KW-0460">Magnesium</keyword>
<dbReference type="Pfam" id="PF03737">
    <property type="entry name" value="RraA-like"/>
    <property type="match status" value="1"/>
</dbReference>
<reference evidence="6 7" key="1">
    <citation type="submission" date="2017-05" db="EMBL/GenBank/DDBJ databases">
        <authorList>
            <person name="Song R."/>
            <person name="Chenine A.L."/>
            <person name="Ruprecht R.M."/>
        </authorList>
    </citation>
    <scope>NUCLEOTIDE SEQUENCE [LARGE SCALE GENOMIC DNA]</scope>
    <source>
        <strain evidence="6 7">CECT 8489</strain>
    </source>
</reference>
<dbReference type="Proteomes" id="UP000201838">
    <property type="component" value="Unassembled WGS sequence"/>
</dbReference>
<feature type="binding site" evidence="5">
    <location>
        <begin position="102"/>
        <end position="105"/>
    </location>
    <ligand>
        <name>substrate</name>
    </ligand>
</feature>
<dbReference type="GO" id="GO:0016829">
    <property type="term" value="F:lyase activity"/>
    <property type="evidence" value="ECO:0007669"/>
    <property type="project" value="UniProtKB-KW"/>
</dbReference>
<feature type="binding site" evidence="5">
    <location>
        <position position="125"/>
    </location>
    <ligand>
        <name>Mg(2+)</name>
        <dbReference type="ChEBI" id="CHEBI:18420"/>
    </ligand>
</feature>
<dbReference type="PANTHER" id="PTHR33254:SF4">
    <property type="entry name" value="4-HYDROXY-4-METHYL-2-OXOGLUTARATE ALDOLASE 3-RELATED"/>
    <property type="match status" value="1"/>
</dbReference>
<dbReference type="InterPro" id="IPR005493">
    <property type="entry name" value="RraA/RraA-like"/>
</dbReference>
<dbReference type="EMBL" id="FXXQ01000008">
    <property type="protein sequence ID" value="SMX24374.1"/>
    <property type="molecule type" value="Genomic_DNA"/>
</dbReference>
<name>A0A238J389_9RHOB</name>
<keyword evidence="6" id="KW-0456">Lyase</keyword>
<evidence type="ECO:0000256" key="5">
    <source>
        <dbReference type="PIRSR" id="PIRSR605493-1"/>
    </source>
</evidence>
<evidence type="ECO:0000313" key="7">
    <source>
        <dbReference type="Proteomes" id="UP000201838"/>
    </source>
</evidence>
<accession>A0A238J389</accession>
<dbReference type="PANTHER" id="PTHR33254">
    <property type="entry name" value="4-HYDROXY-4-METHYL-2-OXOGLUTARATE ALDOLASE 3-RELATED"/>
    <property type="match status" value="1"/>
</dbReference>
<protein>
    <recommendedName>
        <fullName evidence="2">Putative 4-hydroxy-4-methyl-2-oxoglutarate aldolase</fullName>
    </recommendedName>
    <alternativeName>
        <fullName evidence="3">Regulator of ribonuclease activity homolog</fullName>
    </alternativeName>
    <alternativeName>
        <fullName evidence="4">RraA-like protein</fullName>
    </alternativeName>
</protein>
<dbReference type="AlphaFoldDB" id="A0A238J389"/>
<dbReference type="Gene3D" id="3.50.30.40">
    <property type="entry name" value="Ribonuclease E inhibitor RraA/RraA-like"/>
    <property type="match status" value="1"/>
</dbReference>
<dbReference type="RefSeq" id="WP_093974334.1">
    <property type="nucleotide sequence ID" value="NZ_FXXQ01000008.1"/>
</dbReference>